<evidence type="ECO:0000313" key="3">
    <source>
        <dbReference type="EMBL" id="KID86697.1"/>
    </source>
</evidence>
<feature type="domain" description="DUF8212" evidence="2">
    <location>
        <begin position="224"/>
        <end position="294"/>
    </location>
</feature>
<dbReference type="AlphaFoldDB" id="A0A0B4H3U2"/>
<dbReference type="Proteomes" id="UP000031192">
    <property type="component" value="Unassembled WGS sequence"/>
</dbReference>
<dbReference type="HOGENOM" id="CLU_000288_138_11_1"/>
<feature type="domain" description="Heterokaryon incompatibility" evidence="1">
    <location>
        <begin position="24"/>
        <end position="116"/>
    </location>
</feature>
<protein>
    <submittedName>
        <fullName evidence="3">HET-domain-containing protein</fullName>
    </submittedName>
</protein>
<proteinExistence type="predicted"/>
<comment type="caution">
    <text evidence="3">The sequence shown here is derived from an EMBL/GenBank/DDBJ whole genome shotgun (WGS) entry which is preliminary data.</text>
</comment>
<dbReference type="InterPro" id="IPR010730">
    <property type="entry name" value="HET"/>
</dbReference>
<dbReference type="Pfam" id="PF06985">
    <property type="entry name" value="HET"/>
    <property type="match status" value="1"/>
</dbReference>
<name>A0A0B4H3U2_METGA</name>
<evidence type="ECO:0000313" key="4">
    <source>
        <dbReference type="Proteomes" id="UP000031192"/>
    </source>
</evidence>
<dbReference type="PANTHER" id="PTHR10622:SF12">
    <property type="entry name" value="HET DOMAIN-CONTAINING PROTEIN"/>
    <property type="match status" value="1"/>
</dbReference>
<keyword evidence="4" id="KW-1185">Reference proteome</keyword>
<dbReference type="PANTHER" id="PTHR10622">
    <property type="entry name" value="HET DOMAIN-CONTAINING PROTEIN"/>
    <property type="match status" value="1"/>
</dbReference>
<accession>A0A0B4H3U2</accession>
<organism evidence="3 4">
    <name type="scientific">Metarhizium guizhouense (strain ARSEF 977)</name>
    <dbReference type="NCBI Taxonomy" id="1276136"/>
    <lineage>
        <taxon>Eukaryota</taxon>
        <taxon>Fungi</taxon>
        <taxon>Dikarya</taxon>
        <taxon>Ascomycota</taxon>
        <taxon>Pezizomycotina</taxon>
        <taxon>Sordariomycetes</taxon>
        <taxon>Hypocreomycetidae</taxon>
        <taxon>Hypocreales</taxon>
        <taxon>Clavicipitaceae</taxon>
        <taxon>Metarhizium</taxon>
    </lineage>
</organism>
<dbReference type="EMBL" id="AZNH01000020">
    <property type="protein sequence ID" value="KID86697.1"/>
    <property type="molecule type" value="Genomic_DNA"/>
</dbReference>
<sequence length="576" mass="65310">MRLLNALTLQLELFPDPVPDKTPYAILSHTWAHDEVCFDDMKDVSSAQYKAGFAKIRAACAMTRHHGLGYIWVDTCCIDKSSSAELSEAINSMFRWYKKSTVCFAFLSDLPQNSHETDLSALRNCRWWTRGWTLQELIAPTNLIFFDECWNSIGRKLDLCGTIESITGISRWVLDGSSLTSSVPLVKRMSWAAARDTTRIEDKAYCLLGIFDVNITMMYGEGSRAFIRLQEEILGKTTDLSIFAWQASDHANKYWGILAESPAEFRNCSCIESSDDQFCFRDEISLTNRGVKIQTALQYVGDGTYMMDLHCYDETPHAPTSRRLGIYLQRALDAYYRFRPEQTAPSEVVSLKRVARPIFLVSTADDGAADFLETEKNSRKIFIEFPLSKPSYRLHDVRAVPETYWNAHEQYFSIGGLSSFTCFVRFSITSIVLPPYGATTEETTSFILVCDLTTGPDFRISLYAQTGLQSSGKPGEFIDPFADIDQYGPLGDAFSLSILRPGEREDRRVSMIHKDRRHNYTVLAGLCTNQTPSFFVTVGVEQRIRMRFLALPQPPGVRIFSVVIERISLLCKDYPD</sequence>
<dbReference type="Pfam" id="PF26640">
    <property type="entry name" value="DUF8212"/>
    <property type="match status" value="1"/>
</dbReference>
<reference evidence="3 4" key="1">
    <citation type="journal article" date="2014" name="Proc. Natl. Acad. Sci. U.S.A.">
        <title>Trajectory and genomic determinants of fungal-pathogen speciation and host adaptation.</title>
        <authorList>
            <person name="Hu X."/>
            <person name="Xiao G."/>
            <person name="Zheng P."/>
            <person name="Shang Y."/>
            <person name="Su Y."/>
            <person name="Zhang X."/>
            <person name="Liu X."/>
            <person name="Zhan S."/>
            <person name="St Leger R.J."/>
            <person name="Wang C."/>
        </authorList>
    </citation>
    <scope>NUCLEOTIDE SEQUENCE [LARGE SCALE GENOMIC DNA]</scope>
    <source>
        <strain evidence="3 4">ARSEF 977</strain>
    </source>
</reference>
<evidence type="ECO:0000259" key="2">
    <source>
        <dbReference type="Pfam" id="PF26640"/>
    </source>
</evidence>
<evidence type="ECO:0000259" key="1">
    <source>
        <dbReference type="Pfam" id="PF06985"/>
    </source>
</evidence>
<dbReference type="InterPro" id="IPR058525">
    <property type="entry name" value="DUF8212"/>
</dbReference>
<gene>
    <name evidence="3" type="ORF">MGU_06169</name>
</gene>